<evidence type="ECO:0000259" key="1">
    <source>
        <dbReference type="Pfam" id="PF03102"/>
    </source>
</evidence>
<dbReference type="AlphaFoldDB" id="A0A1Y6D3Z9"/>
<dbReference type="GO" id="GO:0016051">
    <property type="term" value="P:carbohydrate biosynthetic process"/>
    <property type="evidence" value="ECO:0007669"/>
    <property type="project" value="InterPro"/>
</dbReference>
<organism evidence="2 3">
    <name type="scientific">Methylomagnum ishizawai</name>
    <dbReference type="NCBI Taxonomy" id="1760988"/>
    <lineage>
        <taxon>Bacteria</taxon>
        <taxon>Pseudomonadati</taxon>
        <taxon>Pseudomonadota</taxon>
        <taxon>Gammaproteobacteria</taxon>
        <taxon>Methylococcales</taxon>
        <taxon>Methylococcaceae</taxon>
        <taxon>Methylomagnum</taxon>
    </lineage>
</organism>
<dbReference type="SUPFAM" id="SSF51569">
    <property type="entry name" value="Aldolase"/>
    <property type="match status" value="1"/>
</dbReference>
<dbReference type="OrthoDB" id="9781701at2"/>
<dbReference type="STRING" id="1760988.SAMN02949497_0413"/>
<dbReference type="InterPro" id="IPR013132">
    <property type="entry name" value="PseI/NeuA/B-like_N"/>
</dbReference>
<evidence type="ECO:0000313" key="3">
    <source>
        <dbReference type="Proteomes" id="UP000192923"/>
    </source>
</evidence>
<name>A0A1Y6D3Z9_9GAMM</name>
<dbReference type="Pfam" id="PF03102">
    <property type="entry name" value="NeuB"/>
    <property type="match status" value="1"/>
</dbReference>
<protein>
    <submittedName>
        <fullName evidence="2">N-acetylneuraminate synthase</fullName>
    </submittedName>
</protein>
<dbReference type="EMBL" id="FXAM01000002">
    <property type="protein sequence ID" value="SMF97387.1"/>
    <property type="molecule type" value="Genomic_DNA"/>
</dbReference>
<dbReference type="PANTHER" id="PTHR42966:SF3">
    <property type="entry name" value="BLR5971 PROTEIN"/>
    <property type="match status" value="1"/>
</dbReference>
<feature type="domain" description="PseI/NeuA/B-like" evidence="1">
    <location>
        <begin position="40"/>
        <end position="281"/>
    </location>
</feature>
<gene>
    <name evidence="2" type="ORF">SAMN02949497_0413</name>
</gene>
<reference evidence="2 3" key="1">
    <citation type="submission" date="2016-12" db="EMBL/GenBank/DDBJ databases">
        <authorList>
            <person name="Song W.-J."/>
            <person name="Kurnit D.M."/>
        </authorList>
    </citation>
    <scope>NUCLEOTIDE SEQUENCE [LARGE SCALE GENOMIC DNA]</scope>
    <source>
        <strain evidence="2 3">175</strain>
    </source>
</reference>
<proteinExistence type="predicted"/>
<evidence type="ECO:0000313" key="2">
    <source>
        <dbReference type="EMBL" id="SMF97387.1"/>
    </source>
</evidence>
<accession>A0A1Y6D3Z9</accession>
<dbReference type="GO" id="GO:0047444">
    <property type="term" value="F:N-acylneuraminate-9-phosphate synthase activity"/>
    <property type="evidence" value="ECO:0007669"/>
    <property type="project" value="TreeGrafter"/>
</dbReference>
<keyword evidence="3" id="KW-1185">Reference proteome</keyword>
<dbReference type="Proteomes" id="UP000192923">
    <property type="component" value="Unassembled WGS sequence"/>
</dbReference>
<dbReference type="PANTHER" id="PTHR42966">
    <property type="entry name" value="N-ACETYLNEURAMINATE SYNTHASE"/>
    <property type="match status" value="1"/>
</dbReference>
<dbReference type="Gene3D" id="3.20.20.70">
    <property type="entry name" value="Aldolase class I"/>
    <property type="match status" value="1"/>
</dbReference>
<dbReference type="RefSeq" id="WP_085216422.1">
    <property type="nucleotide sequence ID" value="NZ_FXAM01000002.1"/>
</dbReference>
<sequence>MSKREVNIGDRFIGDGHPVYVIAEIGINHNGSLDLAKELIFGAMGAGADCVKFQKRTPELCVPRDQWQLERDTPWGRMTYIDYRRKVEFGVDEYAEIDRYCRSLGIAWTASCWDEPSVDFMEQFEPPFYKMASASLTDLPLLGKARATGRPLMISTGMSTMEEIIAAVQAIGTHDHADRPSLMIAHATSTYPCKVEELNLLMIHTLKERYPGVPIGYSGHETGLSPSLAATALGASFLERHITLDRAMWGTDQAASVELVGFERLVRDVRDIQRSLGDGVKRVYDSELGPRAKLRRVQAAA</sequence>
<dbReference type="InterPro" id="IPR051690">
    <property type="entry name" value="PseI-like"/>
</dbReference>
<dbReference type="InterPro" id="IPR013785">
    <property type="entry name" value="Aldolase_TIM"/>
</dbReference>